<name>A0AAE1C257_9PEZI</name>
<protein>
    <submittedName>
        <fullName evidence="1">Uncharacterized protein</fullName>
    </submittedName>
</protein>
<evidence type="ECO:0000313" key="2">
    <source>
        <dbReference type="Proteomes" id="UP001274830"/>
    </source>
</evidence>
<comment type="caution">
    <text evidence="1">The sequence shown here is derived from an EMBL/GenBank/DDBJ whole genome shotgun (WGS) entry which is preliminary data.</text>
</comment>
<sequence length="240" mass="27101">MLYFKPWNVTEGEEEYGFDPVYENQSDSAHGEATGVDGVVSQESDDLANEMHPIFALMNFPGINFETILPSLRLASLLIDTDCLLNYWHNLWFGDLLRVDRGDGEDDWHWACFPSMVSFHRRKTLTEALCQPSDGHLGCVAPYTYGDFPGACSTVYYDESIVAQLSQLDPHAAHRAASNVQEEPCGFVTMGEAGCDWENDIFGDIGHTYESEHAMNHIVNQWPNGCIGKKYLKEGWHIWI</sequence>
<reference evidence="1" key="1">
    <citation type="submission" date="2023-07" db="EMBL/GenBank/DDBJ databases">
        <title>Black Yeasts Isolated from many extreme environments.</title>
        <authorList>
            <person name="Coleine C."/>
            <person name="Stajich J.E."/>
            <person name="Selbmann L."/>
        </authorList>
    </citation>
    <scope>NUCLEOTIDE SEQUENCE</scope>
    <source>
        <strain evidence="1">CCFEE 5485</strain>
    </source>
</reference>
<accession>A0AAE1C257</accession>
<keyword evidence="2" id="KW-1185">Reference proteome</keyword>
<dbReference type="EMBL" id="JAUTXT010000015">
    <property type="protein sequence ID" value="KAK3675260.1"/>
    <property type="molecule type" value="Genomic_DNA"/>
</dbReference>
<gene>
    <name evidence="1" type="ORF">LTR78_004770</name>
</gene>
<dbReference type="AlphaFoldDB" id="A0AAE1C257"/>
<organism evidence="1 2">
    <name type="scientific">Recurvomyces mirabilis</name>
    <dbReference type="NCBI Taxonomy" id="574656"/>
    <lineage>
        <taxon>Eukaryota</taxon>
        <taxon>Fungi</taxon>
        <taxon>Dikarya</taxon>
        <taxon>Ascomycota</taxon>
        <taxon>Pezizomycotina</taxon>
        <taxon>Dothideomycetes</taxon>
        <taxon>Dothideomycetidae</taxon>
        <taxon>Mycosphaerellales</taxon>
        <taxon>Teratosphaeriaceae</taxon>
        <taxon>Recurvomyces</taxon>
    </lineage>
</organism>
<proteinExistence type="predicted"/>
<dbReference type="Proteomes" id="UP001274830">
    <property type="component" value="Unassembled WGS sequence"/>
</dbReference>
<evidence type="ECO:0000313" key="1">
    <source>
        <dbReference type="EMBL" id="KAK3675260.1"/>
    </source>
</evidence>